<gene>
    <name evidence="1" type="ORF">SAMN05660462_02470</name>
</gene>
<name>A0A1H3RN56_9FIRM</name>
<accession>A0A1H3RN56</accession>
<dbReference type="EMBL" id="FNQE01000029">
    <property type="protein sequence ID" value="SDZ27107.1"/>
    <property type="molecule type" value="Genomic_DNA"/>
</dbReference>
<dbReference type="STRING" id="415015.SAMN05660462_02470"/>
<organism evidence="1 2">
    <name type="scientific">Proteiniborus ethanoligenes</name>
    <dbReference type="NCBI Taxonomy" id="415015"/>
    <lineage>
        <taxon>Bacteria</taxon>
        <taxon>Bacillati</taxon>
        <taxon>Bacillota</taxon>
        <taxon>Clostridia</taxon>
        <taxon>Eubacteriales</taxon>
        <taxon>Proteiniborus</taxon>
    </lineage>
</organism>
<dbReference type="AlphaFoldDB" id="A0A1H3RN56"/>
<evidence type="ECO:0000313" key="1">
    <source>
        <dbReference type="EMBL" id="SDZ27107.1"/>
    </source>
</evidence>
<reference evidence="1 2" key="1">
    <citation type="submission" date="2016-10" db="EMBL/GenBank/DDBJ databases">
        <authorList>
            <person name="de Groot N.N."/>
        </authorList>
    </citation>
    <scope>NUCLEOTIDE SEQUENCE [LARGE SCALE GENOMIC DNA]</scope>
    <source>
        <strain evidence="1 2">DSM 21650</strain>
    </source>
</reference>
<proteinExistence type="predicted"/>
<keyword evidence="2" id="KW-1185">Reference proteome</keyword>
<sequence length="166" mass="19654">MDKDERVIARISNEDNKRLLELVDEFDSDKSKIIRAAINIAYNNKSLIDIKALDINKLEDNEFNPDKDYFASMKFIDTIIKDRILKVDLLISWDWGYISFNSGIEVDIEDNMIVRFHPSSKSEFYLDVTRICNVQIVDLDNDSIDNYYYEDYRSYPKNSFHLIEIM</sequence>
<dbReference type="Proteomes" id="UP000198625">
    <property type="component" value="Unassembled WGS sequence"/>
</dbReference>
<dbReference type="RefSeq" id="WP_091731785.1">
    <property type="nucleotide sequence ID" value="NZ_FNQE01000029.1"/>
</dbReference>
<protein>
    <submittedName>
        <fullName evidence="1">Uncharacterized protein</fullName>
    </submittedName>
</protein>
<evidence type="ECO:0000313" key="2">
    <source>
        <dbReference type="Proteomes" id="UP000198625"/>
    </source>
</evidence>